<protein>
    <submittedName>
        <fullName evidence="2">(pine wood nematode) hypothetical protein</fullName>
    </submittedName>
</protein>
<reference evidence="2" key="1">
    <citation type="submission" date="2020-09" db="EMBL/GenBank/DDBJ databases">
        <authorList>
            <person name="Kikuchi T."/>
        </authorList>
    </citation>
    <scope>NUCLEOTIDE SEQUENCE</scope>
    <source>
        <strain evidence="2">Ka4C1</strain>
    </source>
</reference>
<sequence>MMMDCENSTGEIYSALDQLSCKTCPEEFAEFAQTLSMSNVALSTGLSDPEMDIVLENQDKLGRKVMAQMDEGQTEDETAPELAIAVYCDGQKLFYDENSVTENGFSFFFKDLYLKFKTDSTDVLELRTDHPTPYMEWKVVAQVRISASDGTQKFNLVDGDVFGLGKYDSPIYLELDHSKGEVKGLKVDMRLISYSFDKVNPSLFKDTDVTITFNDGFDDFYTYGNLLQLHSHVLGNMVKHPHLLDVYGHPVIQLTPEDREMVTELLVHLYPNSRPIYPRFRTLCRAAWKFECSAVKFRIGEWFVKHISSHKSTLLEKIQEALKLGIGDVVIPRLVFDAVKNGEWAKLIGQVGEPKQLFPADVYDEIIAPACLYARKHKSFAWPKASDLVQRPKDDSDPSVVRLVYSGVTVLAHRGLLQAHNMSRFGVSAATDRKEYYPIFSVETREYLNNLQIDLHHFLDEFVDFVYYNKPICETCIRPMLIFAHDNELAYLKGEMEEAIASQPPISTNIMREHLTLASKYGLDNLLRTTLVRAEGHYIAVAQALVGQSGIVNELTIPTMRKLADRLCTGWSLINRKMAERTPTTRNVRRIFLDEGGPVVPTANPILESFYGLNSDDAYGDAN</sequence>
<dbReference type="Pfam" id="PF24937">
    <property type="entry name" value="DUF7754"/>
    <property type="match status" value="1"/>
</dbReference>
<dbReference type="OrthoDB" id="5787168at2759"/>
<dbReference type="Proteomes" id="UP000582659">
    <property type="component" value="Unassembled WGS sequence"/>
</dbReference>
<organism evidence="2 3">
    <name type="scientific">Bursaphelenchus xylophilus</name>
    <name type="common">Pinewood nematode worm</name>
    <name type="synonym">Aphelenchoides xylophilus</name>
    <dbReference type="NCBI Taxonomy" id="6326"/>
    <lineage>
        <taxon>Eukaryota</taxon>
        <taxon>Metazoa</taxon>
        <taxon>Ecdysozoa</taxon>
        <taxon>Nematoda</taxon>
        <taxon>Chromadorea</taxon>
        <taxon>Rhabditida</taxon>
        <taxon>Tylenchina</taxon>
        <taxon>Tylenchomorpha</taxon>
        <taxon>Aphelenchoidea</taxon>
        <taxon>Aphelenchoididae</taxon>
        <taxon>Bursaphelenchus</taxon>
    </lineage>
</organism>
<dbReference type="InterPro" id="IPR056656">
    <property type="entry name" value="DUF7754"/>
</dbReference>
<dbReference type="EMBL" id="CAJFCV020000001">
    <property type="protein sequence ID" value="CAG9087532.1"/>
    <property type="molecule type" value="Genomic_DNA"/>
</dbReference>
<evidence type="ECO:0000313" key="2">
    <source>
        <dbReference type="EMBL" id="CAD5211045.1"/>
    </source>
</evidence>
<evidence type="ECO:0000259" key="1">
    <source>
        <dbReference type="Pfam" id="PF24937"/>
    </source>
</evidence>
<feature type="domain" description="DUF7754" evidence="1">
    <location>
        <begin position="310"/>
        <end position="374"/>
    </location>
</feature>
<evidence type="ECO:0000313" key="3">
    <source>
        <dbReference type="Proteomes" id="UP000659654"/>
    </source>
</evidence>
<accession>A0A7I8XQR1</accession>
<proteinExistence type="predicted"/>
<comment type="caution">
    <text evidence="2">The sequence shown here is derived from an EMBL/GenBank/DDBJ whole genome shotgun (WGS) entry which is preliminary data.</text>
</comment>
<dbReference type="Proteomes" id="UP000659654">
    <property type="component" value="Unassembled WGS sequence"/>
</dbReference>
<dbReference type="AlphaFoldDB" id="A0A7I8XQR1"/>
<dbReference type="EMBL" id="CAJFDI010000001">
    <property type="protein sequence ID" value="CAD5211045.1"/>
    <property type="molecule type" value="Genomic_DNA"/>
</dbReference>
<gene>
    <name evidence="2" type="ORF">BXYJ_LOCUS2232</name>
</gene>
<keyword evidence="3" id="KW-1185">Reference proteome</keyword>
<name>A0A7I8XQR1_BURXY</name>